<reference evidence="3" key="1">
    <citation type="submission" date="2025-08" db="UniProtKB">
        <authorList>
            <consortium name="RefSeq"/>
        </authorList>
    </citation>
    <scope>IDENTIFICATION</scope>
    <source>
        <tissue evidence="3">Fruit stalk</tissue>
    </source>
</reference>
<keyword evidence="2" id="KW-1185">Reference proteome</keyword>
<protein>
    <submittedName>
        <fullName evidence="3">Protein RALF-like 27</fullName>
    </submittedName>
</protein>
<dbReference type="PANTHER" id="PTHR39112:SF1">
    <property type="entry name" value="PROTEIN RALF-LIKE 27"/>
    <property type="match status" value="1"/>
</dbReference>
<dbReference type="AlphaFoldDB" id="A0A6P5XI97"/>
<name>A0A6P5XI97_DURZI</name>
<organism evidence="2 3">
    <name type="scientific">Durio zibethinus</name>
    <name type="common">Durian</name>
    <dbReference type="NCBI Taxonomy" id="66656"/>
    <lineage>
        <taxon>Eukaryota</taxon>
        <taxon>Viridiplantae</taxon>
        <taxon>Streptophyta</taxon>
        <taxon>Embryophyta</taxon>
        <taxon>Tracheophyta</taxon>
        <taxon>Spermatophyta</taxon>
        <taxon>Magnoliopsida</taxon>
        <taxon>eudicotyledons</taxon>
        <taxon>Gunneridae</taxon>
        <taxon>Pentapetalae</taxon>
        <taxon>rosids</taxon>
        <taxon>malvids</taxon>
        <taxon>Malvales</taxon>
        <taxon>Malvaceae</taxon>
        <taxon>Helicteroideae</taxon>
        <taxon>Durio</taxon>
    </lineage>
</organism>
<dbReference type="RefSeq" id="XP_022727900.1">
    <property type="nucleotide sequence ID" value="XM_022872165.1"/>
</dbReference>
<dbReference type="OrthoDB" id="939422at2759"/>
<dbReference type="KEGG" id="dzi:111283603"/>
<feature type="chain" id="PRO_5028057465" evidence="1">
    <location>
        <begin position="25"/>
        <end position="105"/>
    </location>
</feature>
<dbReference type="PANTHER" id="PTHR39112">
    <property type="entry name" value="PROTEIN RALF-LIKE 27-RELATED"/>
    <property type="match status" value="1"/>
</dbReference>
<proteinExistence type="predicted"/>
<evidence type="ECO:0000256" key="1">
    <source>
        <dbReference type="SAM" id="SignalP"/>
    </source>
</evidence>
<evidence type="ECO:0000313" key="2">
    <source>
        <dbReference type="Proteomes" id="UP000515121"/>
    </source>
</evidence>
<accession>A0A6P5XI97</accession>
<dbReference type="InterPro" id="IPR039252">
    <property type="entry name" value="RALFL27"/>
</dbReference>
<keyword evidence="1" id="KW-0732">Signal</keyword>
<evidence type="ECO:0000313" key="3">
    <source>
        <dbReference type="RefSeq" id="XP_022727900.1"/>
    </source>
</evidence>
<gene>
    <name evidence="3" type="primary">LOC111283603</name>
</gene>
<feature type="signal peptide" evidence="1">
    <location>
        <begin position="1"/>
        <end position="24"/>
    </location>
</feature>
<sequence length="105" mass="11676">MGFFPMFSLASLLLILISTSLARAAFPESKTNTTTYDETIAEHIEGEEEEVFFGGLAAYPSKYISYRGLQKPPICNANIYGNCIQPIGKSNRPCTLYTRCKRGLK</sequence>
<dbReference type="GeneID" id="111283603"/>
<dbReference type="Proteomes" id="UP000515121">
    <property type="component" value="Unplaced"/>
</dbReference>